<reference evidence="2 3" key="1">
    <citation type="submission" date="2015-04" db="EMBL/GenBank/DDBJ databases">
        <title>Complete genome sequence of Schizopora paradoxa KUC8140, a cosmopolitan wood degrader in East Asia.</title>
        <authorList>
            <consortium name="DOE Joint Genome Institute"/>
            <person name="Min B."/>
            <person name="Park H."/>
            <person name="Jang Y."/>
            <person name="Kim J.-J."/>
            <person name="Kim K.H."/>
            <person name="Pangilinan J."/>
            <person name="Lipzen A."/>
            <person name="Riley R."/>
            <person name="Grigoriev I.V."/>
            <person name="Spatafora J.W."/>
            <person name="Choi I.-G."/>
        </authorList>
    </citation>
    <scope>NUCLEOTIDE SEQUENCE [LARGE SCALE GENOMIC DNA]</scope>
    <source>
        <strain evidence="2 3">KUC8140</strain>
    </source>
</reference>
<proteinExistence type="predicted"/>
<feature type="compositionally biased region" description="Pro residues" evidence="1">
    <location>
        <begin position="504"/>
        <end position="516"/>
    </location>
</feature>
<evidence type="ECO:0000256" key="1">
    <source>
        <dbReference type="SAM" id="MobiDB-lite"/>
    </source>
</evidence>
<evidence type="ECO:0000313" key="2">
    <source>
        <dbReference type="EMBL" id="KLO20578.1"/>
    </source>
</evidence>
<dbReference type="Proteomes" id="UP000053477">
    <property type="component" value="Unassembled WGS sequence"/>
</dbReference>
<feature type="compositionally biased region" description="Low complexity" evidence="1">
    <location>
        <begin position="44"/>
        <end position="54"/>
    </location>
</feature>
<feature type="compositionally biased region" description="Low complexity" evidence="1">
    <location>
        <begin position="710"/>
        <end position="720"/>
    </location>
</feature>
<evidence type="ECO:0000313" key="3">
    <source>
        <dbReference type="Proteomes" id="UP000053477"/>
    </source>
</evidence>
<protein>
    <submittedName>
        <fullName evidence="2">Uncharacterized protein</fullName>
    </submittedName>
</protein>
<feature type="compositionally biased region" description="Basic and acidic residues" evidence="1">
    <location>
        <begin position="636"/>
        <end position="648"/>
    </location>
</feature>
<dbReference type="AlphaFoldDB" id="A0A0H2SFI9"/>
<feature type="region of interest" description="Disordered" evidence="1">
    <location>
        <begin position="580"/>
        <end position="775"/>
    </location>
</feature>
<feature type="compositionally biased region" description="Polar residues" evidence="1">
    <location>
        <begin position="523"/>
        <end position="532"/>
    </location>
</feature>
<feature type="region of interest" description="Disordered" evidence="1">
    <location>
        <begin position="266"/>
        <end position="317"/>
    </location>
</feature>
<feature type="compositionally biased region" description="Polar residues" evidence="1">
    <location>
        <begin position="611"/>
        <end position="623"/>
    </location>
</feature>
<feature type="region of interest" description="Disordered" evidence="1">
    <location>
        <begin position="1"/>
        <end position="54"/>
    </location>
</feature>
<feature type="compositionally biased region" description="Basic and acidic residues" evidence="1">
    <location>
        <begin position="464"/>
        <end position="482"/>
    </location>
</feature>
<feature type="compositionally biased region" description="Pro residues" evidence="1">
    <location>
        <begin position="683"/>
        <end position="700"/>
    </location>
</feature>
<gene>
    <name evidence="2" type="ORF">SCHPADRAFT_991917</name>
</gene>
<feature type="compositionally biased region" description="Acidic residues" evidence="1">
    <location>
        <begin position="281"/>
        <end position="290"/>
    </location>
</feature>
<name>A0A0H2SFI9_9AGAM</name>
<feature type="compositionally biased region" description="Low complexity" evidence="1">
    <location>
        <begin position="9"/>
        <end position="18"/>
    </location>
</feature>
<organism evidence="2 3">
    <name type="scientific">Schizopora paradoxa</name>
    <dbReference type="NCBI Taxonomy" id="27342"/>
    <lineage>
        <taxon>Eukaryota</taxon>
        <taxon>Fungi</taxon>
        <taxon>Dikarya</taxon>
        <taxon>Basidiomycota</taxon>
        <taxon>Agaricomycotina</taxon>
        <taxon>Agaricomycetes</taxon>
        <taxon>Hymenochaetales</taxon>
        <taxon>Schizoporaceae</taxon>
        <taxon>Schizopora</taxon>
    </lineage>
</organism>
<accession>A0A0H2SFI9</accession>
<feature type="compositionally biased region" description="Basic and acidic residues" evidence="1">
    <location>
        <begin position="721"/>
        <end position="734"/>
    </location>
</feature>
<dbReference type="OrthoDB" id="3357813at2759"/>
<keyword evidence="3" id="KW-1185">Reference proteome</keyword>
<dbReference type="STRING" id="27342.A0A0H2SFI9"/>
<feature type="compositionally biased region" description="Basic and acidic residues" evidence="1">
    <location>
        <begin position="670"/>
        <end position="679"/>
    </location>
</feature>
<dbReference type="InParanoid" id="A0A0H2SFI9"/>
<feature type="compositionally biased region" description="Low complexity" evidence="1">
    <location>
        <begin position="297"/>
        <end position="317"/>
    </location>
</feature>
<dbReference type="EMBL" id="KQ085882">
    <property type="protein sequence ID" value="KLO20578.1"/>
    <property type="molecule type" value="Genomic_DNA"/>
</dbReference>
<feature type="compositionally biased region" description="Pro residues" evidence="1">
    <location>
        <begin position="651"/>
        <end position="667"/>
    </location>
</feature>
<feature type="region of interest" description="Disordered" evidence="1">
    <location>
        <begin position="450"/>
        <end position="532"/>
    </location>
</feature>
<sequence length="775" mass="83199">MACGAFNASLSPSTMSMPSVPPPTYTPENDAVDSALPLEDTNAEQSTSESSSFPSEAQLLICPPLGAISQFQKGYLGASGERAAIEGELQIKGVPLDEWERLTVSLRTCESAYERQIELNAAEIELYARTQPSSSSFTVPSSVPFSIPLTADTPQCLHSSRSYITHTLTATLITTAESSTLDLIRNVVVHTRRFSSHLDTCEVAPHTVTLANPTPVDIQVPRVTFRSNEAIPVYVTIPPPNRSVVLDDGFTLRSVRAEIIRSIATTRSESDRRSLSNDGQSSDDDEDDDYDSKSDSSETTCTSDTASASSAGVPPSAEFLSSRMDTLRLNSTELPDASHTSSSLPLESIVGRSGGACRFHSSRAVKLRLLIHASFHHNSPALFSAQQSSLPGPGASNPTENNDEAHCASITQTTLLHEVSFFIRVRVTYLHVSTRSECSFPVEIPITFLPPPAPLPEVDPSIDSEYRKKHDRPPVRTVRQAEEDPVLYHPHDGDEAGPSVNPSGAPPPFEDAPPPFSSSMSPTTQATTSSGLPTFLESESEIFIPQSTPTSPPEGGGTLSIAGEGILFGFSAADQYDGYSEEVYPPSISNLRARSPPPPIELALQDEVADPSNSSPAATQQLHAHSMNALDMVLAQEREEHGSARELDTELPPPPPLMDDPSDPPPSIDSDFRSAHNSEFRGSPPPPLLSDYGSPPPEDNSPPGSRSGRMTGDGLTTMLDTDPHSVSEIVHDEQTLSPSHAPPPYLNPPSMTDTEHVSAGPPPYVDLVHPHNHTM</sequence>